<dbReference type="EMBL" id="KY290955">
    <property type="protein sequence ID" value="APU01801.1"/>
    <property type="molecule type" value="Genomic_DNA"/>
</dbReference>
<organism evidence="1 2">
    <name type="scientific">Aeromonas phage 65.2</name>
    <dbReference type="NCBI Taxonomy" id="1932896"/>
    <lineage>
        <taxon>Viruses</taxon>
        <taxon>Duplodnaviria</taxon>
        <taxon>Heunggongvirae</taxon>
        <taxon>Uroviricota</taxon>
        <taxon>Caudoviricetes</taxon>
        <taxon>Pantevenvirales</taxon>
        <taxon>Straboviridae</taxon>
        <taxon>Emmerichvirinae</taxon>
        <taxon>Ishigurovirus</taxon>
        <taxon>Ishigurovirus osborne</taxon>
    </lineage>
</organism>
<dbReference type="SUPFAM" id="SSF47336">
    <property type="entry name" value="ACP-like"/>
    <property type="match status" value="1"/>
</dbReference>
<protein>
    <submittedName>
        <fullName evidence="1">Lysis inhibitor</fullName>
    </submittedName>
</protein>
<proteinExistence type="predicted"/>
<name>A0A219YCR2_9CAUD</name>
<reference evidence="1 2" key="1">
    <citation type="journal article" date="2017" name="Sci. Rep.">
        <title>Characterization and diversity of phages infecting Aeromonas salmonicida subsp. salmonicida.</title>
        <authorList>
            <person name="Vincent A.T."/>
            <person name="Paquet V.E."/>
            <person name="Bernatchez A."/>
            <person name="Tremblay D.M."/>
            <person name="Moineau S."/>
            <person name="Charette S.J."/>
        </authorList>
    </citation>
    <scope>NUCLEOTIDE SEQUENCE [LARGE SCALE GENOMIC DNA]</scope>
</reference>
<dbReference type="Gene3D" id="1.10.10.10">
    <property type="entry name" value="Winged helix-like DNA-binding domain superfamily/Winged helix DNA-binding domain"/>
    <property type="match status" value="1"/>
</dbReference>
<evidence type="ECO:0000313" key="1">
    <source>
        <dbReference type="EMBL" id="APU01801.1"/>
    </source>
</evidence>
<sequence>MKTNYEAVFDLIYDGIYDVTGIKVTSRDMSKTLGWIGLDGLDVVELIMYIEESLDTDFQHINDFDDYDAISNLNIREFANLIVKYKYYVHPLERYVDEHQVVESREDKVIRLHKTGLSQNEISRQSGVPRSTVGDIVRRYKGIQKPKKVDVKNVDVVEEKKSEVSWNAGFNFINCYIDGEVITADRKHPAFDEAFKILIETNDVIRAASMLSIKKAIETYVKGDIKIIGNTLTYKDVVLDTNMTRRVVEMWKSGENIDSMINFLIRLVKNPRREAVYELFDFLKHNDIKITEDGYFLAYKRIRDDYTDIWTGTFDNSIGASPRMEPFEVDADRKNECSCGLHVASAGYIPYYSRRENDRVIMVKVDPANVVAIPEGYDHAKLRTWTYDVIKEVTYEFKNGAFKNESIGFTY</sequence>
<evidence type="ECO:0000313" key="2">
    <source>
        <dbReference type="Proteomes" id="UP000225215"/>
    </source>
</evidence>
<dbReference type="Pfam" id="PF13384">
    <property type="entry name" value="HTH_23"/>
    <property type="match status" value="1"/>
</dbReference>
<dbReference type="InterPro" id="IPR036736">
    <property type="entry name" value="ACP-like_sf"/>
</dbReference>
<dbReference type="Proteomes" id="UP000225215">
    <property type="component" value="Segment"/>
</dbReference>
<accession>A0A219YCR2</accession>
<dbReference type="InterPro" id="IPR036388">
    <property type="entry name" value="WH-like_DNA-bd_sf"/>
</dbReference>